<dbReference type="GO" id="GO:0006307">
    <property type="term" value="P:DNA alkylation repair"/>
    <property type="evidence" value="ECO:0007669"/>
    <property type="project" value="InterPro"/>
</dbReference>
<dbReference type="InterPro" id="IPR032854">
    <property type="entry name" value="ALKBH3"/>
</dbReference>
<proteinExistence type="predicted"/>
<evidence type="ECO:0000259" key="1">
    <source>
        <dbReference type="PROSITE" id="PS51471"/>
    </source>
</evidence>
<keyword evidence="2" id="KW-0560">Oxidoreductase</keyword>
<sequence>MNLELFQPEVNENLLPYDGVVKDYGLILNDEQSQKYFNYFAQHLAWQPDEVFILGQYHQTERKVAWYGDQPYQYQYSGMVKQAQVWNAGLFRLKQHIAQLVGHPFNTCLANLYDDGTQGMGWHSDDEPAFVAERGLETVIASLSLGATRKFSFKHKTTAEKIDLQLQPGQLIVMRGQTQCYWKHCLAKSTKVLQPRINLTFRYFYSDLSSA</sequence>
<dbReference type="Proteomes" id="UP000593966">
    <property type="component" value="Chromosome"/>
</dbReference>
<feature type="domain" description="Fe2OG dioxygenase" evidence="1">
    <location>
        <begin position="104"/>
        <end position="205"/>
    </location>
</feature>
<organism evidence="2 3">
    <name type="scientific">Acinetobacter piscicola</name>
    <dbReference type="NCBI Taxonomy" id="2006115"/>
    <lineage>
        <taxon>Bacteria</taxon>
        <taxon>Pseudomonadati</taxon>
        <taxon>Pseudomonadota</taxon>
        <taxon>Gammaproteobacteria</taxon>
        <taxon>Moraxellales</taxon>
        <taxon>Moraxellaceae</taxon>
        <taxon>Acinetobacter</taxon>
    </lineage>
</organism>
<protein>
    <submittedName>
        <fullName evidence="2">Alpha-ketoglutarate-dependent dioxygenase AlkB</fullName>
    </submittedName>
</protein>
<dbReference type="Gene3D" id="2.60.120.590">
    <property type="entry name" value="Alpha-ketoglutarate-dependent dioxygenase AlkB-like"/>
    <property type="match status" value="1"/>
</dbReference>
<dbReference type="Pfam" id="PF13532">
    <property type="entry name" value="2OG-FeII_Oxy_2"/>
    <property type="match status" value="1"/>
</dbReference>
<accession>A0A7S6VTM2</accession>
<dbReference type="RefSeq" id="WP_180044954.1">
    <property type="nucleotide sequence ID" value="NZ_CP048659.1"/>
</dbReference>
<reference evidence="2 3" key="1">
    <citation type="submission" date="2020-02" db="EMBL/GenBank/DDBJ databases">
        <title>Tigecycline-resistant Acinetobacter species from pigs and migratory birds.</title>
        <authorList>
            <person name="Chen C."/>
            <person name="Sun J."/>
            <person name="Liao X.-P."/>
            <person name="Liu Y.-H."/>
        </authorList>
    </citation>
    <scope>NUCLEOTIDE SEQUENCE [LARGE SCALE GENOMIC DNA]</scope>
    <source>
        <strain evidence="2 3">YH12207_T</strain>
    </source>
</reference>
<dbReference type="InterPro" id="IPR005123">
    <property type="entry name" value="Oxoglu/Fe-dep_dioxygenase_dom"/>
</dbReference>
<dbReference type="PANTHER" id="PTHR31212">
    <property type="entry name" value="ALPHA-KETOGLUTARATE-DEPENDENT DIOXYGENASE ALKB HOMOLOG 3"/>
    <property type="match status" value="1"/>
</dbReference>
<dbReference type="PROSITE" id="PS51471">
    <property type="entry name" value="FE2OG_OXY"/>
    <property type="match status" value="1"/>
</dbReference>
<dbReference type="InterPro" id="IPR037151">
    <property type="entry name" value="AlkB-like_sf"/>
</dbReference>
<keyword evidence="2" id="KW-0223">Dioxygenase</keyword>
<evidence type="ECO:0000313" key="3">
    <source>
        <dbReference type="Proteomes" id="UP000593966"/>
    </source>
</evidence>
<name>A0A7S6VTM2_9GAMM</name>
<dbReference type="EMBL" id="CP048659">
    <property type="protein sequence ID" value="QOW44709.1"/>
    <property type="molecule type" value="Genomic_DNA"/>
</dbReference>
<dbReference type="GO" id="GO:0051213">
    <property type="term" value="F:dioxygenase activity"/>
    <property type="evidence" value="ECO:0007669"/>
    <property type="project" value="UniProtKB-KW"/>
</dbReference>
<dbReference type="AlphaFoldDB" id="A0A7S6VTM2"/>
<evidence type="ECO:0000313" key="2">
    <source>
        <dbReference type="EMBL" id="QOW44709.1"/>
    </source>
</evidence>
<dbReference type="InterPro" id="IPR027450">
    <property type="entry name" value="AlkB-like"/>
</dbReference>
<dbReference type="SUPFAM" id="SSF51197">
    <property type="entry name" value="Clavaminate synthase-like"/>
    <property type="match status" value="1"/>
</dbReference>
<keyword evidence="3" id="KW-1185">Reference proteome</keyword>
<gene>
    <name evidence="2" type="ORF">G0028_01650</name>
</gene>
<dbReference type="PANTHER" id="PTHR31212:SF4">
    <property type="entry name" value="ALPHA-KETOGLUTARATE-DEPENDENT DIOXYGENASE ALKB HOMOLOG 3"/>
    <property type="match status" value="1"/>
</dbReference>